<accession>A0A2J8AHI9</accession>
<keyword evidence="2" id="KW-1185">Reference proteome</keyword>
<proteinExistence type="predicted"/>
<reference evidence="1 2" key="1">
    <citation type="journal article" date="2017" name="Mol. Biol. Evol.">
        <title>The 4-celled Tetrabaena socialis nuclear genome reveals the essential components for genetic control of cell number at the origin of multicellularity in the volvocine lineage.</title>
        <authorList>
            <person name="Featherston J."/>
            <person name="Arakaki Y."/>
            <person name="Hanschen E.R."/>
            <person name="Ferris P.J."/>
            <person name="Michod R.E."/>
            <person name="Olson B.J.S.C."/>
            <person name="Nozaki H."/>
            <person name="Durand P.M."/>
        </authorList>
    </citation>
    <scope>NUCLEOTIDE SEQUENCE [LARGE SCALE GENOMIC DNA]</scope>
    <source>
        <strain evidence="1 2">NIES-571</strain>
    </source>
</reference>
<dbReference type="AlphaFoldDB" id="A0A2J8AHI9"/>
<evidence type="ECO:0000313" key="2">
    <source>
        <dbReference type="Proteomes" id="UP000236333"/>
    </source>
</evidence>
<organism evidence="1 2">
    <name type="scientific">Tetrabaena socialis</name>
    <dbReference type="NCBI Taxonomy" id="47790"/>
    <lineage>
        <taxon>Eukaryota</taxon>
        <taxon>Viridiplantae</taxon>
        <taxon>Chlorophyta</taxon>
        <taxon>core chlorophytes</taxon>
        <taxon>Chlorophyceae</taxon>
        <taxon>CS clade</taxon>
        <taxon>Chlamydomonadales</taxon>
        <taxon>Tetrabaenaceae</taxon>
        <taxon>Tetrabaena</taxon>
    </lineage>
</organism>
<dbReference type="EMBL" id="PGGS01000017">
    <property type="protein sequence ID" value="PNH11988.1"/>
    <property type="molecule type" value="Genomic_DNA"/>
</dbReference>
<protein>
    <submittedName>
        <fullName evidence="1">Uncharacterized protein</fullName>
    </submittedName>
</protein>
<dbReference type="Proteomes" id="UP000236333">
    <property type="component" value="Unassembled WGS sequence"/>
</dbReference>
<sequence length="173" mass="18082">MESEFDGCNAVLNTVPLEGAKLLHICSELAKYQGWQEWEPQLVAELVELMKGRTSVSGIGENRAGAAAYMAIAEDWDAYLQAHQAEVDPVFVEADPATGPGAPGALVAPKLPQGISANLVQPVPVGSSGCKWVLPGGMVGRSSADFFAGALLALNPGLVVRLHITNAAEVVYA</sequence>
<name>A0A2J8AHI9_9CHLO</name>
<comment type="caution">
    <text evidence="1">The sequence shown here is derived from an EMBL/GenBank/DDBJ whole genome shotgun (WGS) entry which is preliminary data.</text>
</comment>
<evidence type="ECO:0000313" key="1">
    <source>
        <dbReference type="EMBL" id="PNH11988.1"/>
    </source>
</evidence>
<gene>
    <name evidence="1" type="ORF">TSOC_001114</name>
</gene>